<dbReference type="EMBL" id="JAVDQD010000013">
    <property type="protein sequence ID" value="MDR6241920.1"/>
    <property type="molecule type" value="Genomic_DNA"/>
</dbReference>
<dbReference type="RefSeq" id="WP_309943119.1">
    <property type="nucleotide sequence ID" value="NZ_AP025310.1"/>
</dbReference>
<organism evidence="1 2">
    <name type="scientific">Aureibacter tunicatorum</name>
    <dbReference type="NCBI Taxonomy" id="866807"/>
    <lineage>
        <taxon>Bacteria</taxon>
        <taxon>Pseudomonadati</taxon>
        <taxon>Bacteroidota</taxon>
        <taxon>Cytophagia</taxon>
        <taxon>Cytophagales</taxon>
        <taxon>Persicobacteraceae</taxon>
        <taxon>Aureibacter</taxon>
    </lineage>
</organism>
<protein>
    <submittedName>
        <fullName evidence="1">Uncharacterized protein</fullName>
    </submittedName>
</protein>
<dbReference type="Proteomes" id="UP001185092">
    <property type="component" value="Unassembled WGS sequence"/>
</dbReference>
<accession>A0AAE3XTX4</accession>
<evidence type="ECO:0000313" key="2">
    <source>
        <dbReference type="Proteomes" id="UP001185092"/>
    </source>
</evidence>
<gene>
    <name evidence="1" type="ORF">HNQ88_005007</name>
</gene>
<name>A0AAE3XTX4_9BACT</name>
<reference evidence="1" key="1">
    <citation type="submission" date="2023-07" db="EMBL/GenBank/DDBJ databases">
        <title>Genomic Encyclopedia of Type Strains, Phase IV (KMG-IV): sequencing the most valuable type-strain genomes for metagenomic binning, comparative biology and taxonomic classification.</title>
        <authorList>
            <person name="Goeker M."/>
        </authorList>
    </citation>
    <scope>NUCLEOTIDE SEQUENCE</scope>
    <source>
        <strain evidence="1">DSM 26174</strain>
    </source>
</reference>
<sequence length="137" mass="16304">MNINRRAIKRCLDYVFGIYGNRSEDVPEISQIDDIERMKEEARFWNISKELKIALIYLIEINDVEILSSFINDRCDVFEDEYDDEGYVKNKIRFALSTDWSEVGECGDDILENLTFINYDLKDWKKMTEKERNSIIP</sequence>
<comment type="caution">
    <text evidence="1">The sequence shown here is derived from an EMBL/GenBank/DDBJ whole genome shotgun (WGS) entry which is preliminary data.</text>
</comment>
<evidence type="ECO:0000313" key="1">
    <source>
        <dbReference type="EMBL" id="MDR6241920.1"/>
    </source>
</evidence>
<dbReference type="AlphaFoldDB" id="A0AAE3XTX4"/>
<keyword evidence="2" id="KW-1185">Reference proteome</keyword>
<proteinExistence type="predicted"/>